<keyword evidence="2" id="KW-1133">Transmembrane helix</keyword>
<feature type="region of interest" description="Disordered" evidence="1">
    <location>
        <begin position="1"/>
        <end position="35"/>
    </location>
</feature>
<proteinExistence type="predicted"/>
<evidence type="ECO:0000256" key="1">
    <source>
        <dbReference type="SAM" id="MobiDB-lite"/>
    </source>
</evidence>
<protein>
    <submittedName>
        <fullName evidence="3">Uncharacterized protein</fullName>
    </submittedName>
</protein>
<dbReference type="RefSeq" id="WP_156408448.1">
    <property type="nucleotide sequence ID" value="NZ_CP083374.1"/>
</dbReference>
<name>A0AAW4FHK0_9HYPH</name>
<evidence type="ECO:0000313" key="4">
    <source>
        <dbReference type="Proteomes" id="UP000744980"/>
    </source>
</evidence>
<evidence type="ECO:0000313" key="3">
    <source>
        <dbReference type="EMBL" id="MBM3090506.1"/>
    </source>
</evidence>
<feature type="transmembrane region" description="Helical" evidence="2">
    <location>
        <begin position="43"/>
        <end position="66"/>
    </location>
</feature>
<evidence type="ECO:0000256" key="2">
    <source>
        <dbReference type="SAM" id="Phobius"/>
    </source>
</evidence>
<accession>A0AAW4FHK0</accession>
<feature type="compositionally biased region" description="Basic and acidic residues" evidence="1">
    <location>
        <begin position="14"/>
        <end position="35"/>
    </location>
</feature>
<keyword evidence="2" id="KW-0472">Membrane</keyword>
<organism evidence="3 4">
    <name type="scientific">Ensifer canadensis</name>
    <dbReference type="NCBI Taxonomy" id="555315"/>
    <lineage>
        <taxon>Bacteria</taxon>
        <taxon>Pseudomonadati</taxon>
        <taxon>Pseudomonadota</taxon>
        <taxon>Alphaproteobacteria</taxon>
        <taxon>Hyphomicrobiales</taxon>
        <taxon>Rhizobiaceae</taxon>
        <taxon>Sinorhizobium/Ensifer group</taxon>
        <taxon>Ensifer</taxon>
    </lineage>
</organism>
<dbReference type="EMBL" id="WXFA01000003">
    <property type="protein sequence ID" value="MBM3090506.1"/>
    <property type="molecule type" value="Genomic_DNA"/>
</dbReference>
<comment type="caution">
    <text evidence="3">The sequence shown here is derived from an EMBL/GenBank/DDBJ whole genome shotgun (WGS) entry which is preliminary data.</text>
</comment>
<keyword evidence="2" id="KW-0812">Transmembrane</keyword>
<keyword evidence="4" id="KW-1185">Reference proteome</keyword>
<gene>
    <name evidence="3" type="ORF">GFB56_06730</name>
</gene>
<dbReference type="AlphaFoldDB" id="A0AAW4FHK0"/>
<dbReference type="Proteomes" id="UP000744980">
    <property type="component" value="Unassembled WGS sequence"/>
</dbReference>
<reference evidence="3 4" key="1">
    <citation type="submission" date="2020-01" db="EMBL/GenBank/DDBJ databases">
        <title>Draft genome assembly of Ensifer adhaerens T173.</title>
        <authorList>
            <person name="Craig J.E."/>
            <person name="Stinchcombe J.R."/>
        </authorList>
    </citation>
    <scope>NUCLEOTIDE SEQUENCE [LARGE SCALE GENOMIC DNA]</scope>
    <source>
        <strain evidence="3 4">T173</strain>
    </source>
</reference>
<sequence>MPDHSEQVNAGNRPNDEGAKNQKNAHCDPFDDQTLKESTRKRFGAALSVWTAIFAALLLVILSSFAPQQIDTRVRIKTGSSISSKAHLRGESLPAHNASGLTGHSKLTSMVATGDEGAGTNSLV</sequence>